<dbReference type="InterPro" id="IPR037185">
    <property type="entry name" value="EmrE-like"/>
</dbReference>
<keyword evidence="4" id="KW-1185">Reference proteome</keyword>
<feature type="transmembrane region" description="Helical" evidence="1">
    <location>
        <begin position="89"/>
        <end position="110"/>
    </location>
</feature>
<evidence type="ECO:0000313" key="4">
    <source>
        <dbReference type="Proteomes" id="UP001597092"/>
    </source>
</evidence>
<proteinExistence type="predicted"/>
<evidence type="ECO:0000259" key="2">
    <source>
        <dbReference type="Pfam" id="PF00892"/>
    </source>
</evidence>
<dbReference type="Pfam" id="PF00892">
    <property type="entry name" value="EamA"/>
    <property type="match status" value="1"/>
</dbReference>
<feature type="transmembrane region" description="Helical" evidence="1">
    <location>
        <begin position="58"/>
        <end position="77"/>
    </location>
</feature>
<protein>
    <submittedName>
        <fullName evidence="3">EamA family transporter</fullName>
    </submittedName>
</protein>
<accession>A0ABD6DWM8</accession>
<evidence type="ECO:0000313" key="3">
    <source>
        <dbReference type="EMBL" id="MFD1685987.1"/>
    </source>
</evidence>
<gene>
    <name evidence="3" type="ORF">ACFSAS_10230</name>
</gene>
<feature type="transmembrane region" description="Helical" evidence="1">
    <location>
        <begin position="29"/>
        <end position="46"/>
    </location>
</feature>
<organism evidence="3 4">
    <name type="scientific">Halobellus litoreus</name>
    <dbReference type="NCBI Taxonomy" id="755310"/>
    <lineage>
        <taxon>Archaea</taxon>
        <taxon>Methanobacteriati</taxon>
        <taxon>Methanobacteriota</taxon>
        <taxon>Stenosarchaea group</taxon>
        <taxon>Halobacteria</taxon>
        <taxon>Halobacteriales</taxon>
        <taxon>Haloferacaceae</taxon>
        <taxon>Halobellus</taxon>
    </lineage>
</organism>
<feature type="transmembrane region" description="Helical" evidence="1">
    <location>
        <begin position="143"/>
        <end position="160"/>
    </location>
</feature>
<dbReference type="Proteomes" id="UP001597092">
    <property type="component" value="Unassembled WGS sequence"/>
</dbReference>
<dbReference type="InterPro" id="IPR000620">
    <property type="entry name" value="EamA_dom"/>
</dbReference>
<feature type="transmembrane region" description="Helical" evidence="1">
    <location>
        <begin position="117"/>
        <end position="137"/>
    </location>
</feature>
<comment type="caution">
    <text evidence="3">The sequence shown here is derived from an EMBL/GenBank/DDBJ whole genome shotgun (WGS) entry which is preliminary data.</text>
</comment>
<sequence>MSPESDPTEPRNSPGKAVLDVEGSRMNPAILFGVGTMLAWGFWITFGNVASNSIDPEMAAFVSYLTATVVTGVYVVFSDASVAVTNRGLLYSAVAGVAAALGVLSTFIGVTVGSTAVVSTIGGMYFVTAAVISVAALGEPLSIQKVAGIGLALVAIVVINQ</sequence>
<reference evidence="3 4" key="1">
    <citation type="journal article" date="2019" name="Int. J. Syst. Evol. Microbiol.">
        <title>The Global Catalogue of Microorganisms (GCM) 10K type strain sequencing project: providing services to taxonomists for standard genome sequencing and annotation.</title>
        <authorList>
            <consortium name="The Broad Institute Genomics Platform"/>
            <consortium name="The Broad Institute Genome Sequencing Center for Infectious Disease"/>
            <person name="Wu L."/>
            <person name="Ma J."/>
        </authorList>
    </citation>
    <scope>NUCLEOTIDE SEQUENCE [LARGE SCALE GENOMIC DNA]</scope>
    <source>
        <strain evidence="3 4">CGMCC 1.10387</strain>
    </source>
</reference>
<dbReference type="EMBL" id="JBHUDP010000003">
    <property type="protein sequence ID" value="MFD1685987.1"/>
    <property type="molecule type" value="Genomic_DNA"/>
</dbReference>
<evidence type="ECO:0000256" key="1">
    <source>
        <dbReference type="SAM" id="Phobius"/>
    </source>
</evidence>
<keyword evidence="1" id="KW-0472">Membrane</keyword>
<keyword evidence="1" id="KW-1133">Transmembrane helix</keyword>
<feature type="domain" description="EamA" evidence="2">
    <location>
        <begin position="28"/>
        <end position="160"/>
    </location>
</feature>
<dbReference type="RefSeq" id="WP_256308613.1">
    <property type="nucleotide sequence ID" value="NZ_JANHAW010000003.1"/>
</dbReference>
<name>A0ABD6DWM8_9EURY</name>
<dbReference type="AlphaFoldDB" id="A0ABD6DWM8"/>
<dbReference type="SUPFAM" id="SSF103481">
    <property type="entry name" value="Multidrug resistance efflux transporter EmrE"/>
    <property type="match status" value="1"/>
</dbReference>
<keyword evidence="1" id="KW-0812">Transmembrane</keyword>